<protein>
    <submittedName>
        <fullName evidence="1">Uncharacterized protein</fullName>
    </submittedName>
</protein>
<reference evidence="1" key="2">
    <citation type="journal article" date="2022" name="Microbiol. Resour. Announc.">
        <title>Metagenome Sequencing to Explore Phylogenomics of Terrestrial Cyanobacteria.</title>
        <authorList>
            <person name="Ward R.D."/>
            <person name="Stajich J.E."/>
            <person name="Johansen J.R."/>
            <person name="Huntemann M."/>
            <person name="Clum A."/>
            <person name="Foster B."/>
            <person name="Foster B."/>
            <person name="Roux S."/>
            <person name="Palaniappan K."/>
            <person name="Varghese N."/>
            <person name="Mukherjee S."/>
            <person name="Reddy T.B.K."/>
            <person name="Daum C."/>
            <person name="Copeland A."/>
            <person name="Chen I.A."/>
            <person name="Ivanova N.N."/>
            <person name="Kyrpides N.C."/>
            <person name="Shapiro N."/>
            <person name="Eloe-Fadrosh E.A."/>
            <person name="Pietrasiak N."/>
        </authorList>
    </citation>
    <scope>NUCLEOTIDE SEQUENCE</scope>
    <source>
        <strain evidence="1">GSE-NOS-MK-12-04C</strain>
    </source>
</reference>
<proteinExistence type="predicted"/>
<evidence type="ECO:0000313" key="2">
    <source>
        <dbReference type="Proteomes" id="UP000729701"/>
    </source>
</evidence>
<dbReference type="Proteomes" id="UP000729701">
    <property type="component" value="Unassembled WGS sequence"/>
</dbReference>
<reference evidence="1" key="1">
    <citation type="submission" date="2021-05" db="EMBL/GenBank/DDBJ databases">
        <authorList>
            <person name="Pietrasiak N."/>
            <person name="Ward R."/>
            <person name="Stajich J.E."/>
            <person name="Kurbessoian T."/>
        </authorList>
    </citation>
    <scope>NUCLEOTIDE SEQUENCE</scope>
    <source>
        <strain evidence="1">GSE-NOS-MK-12-04C</strain>
    </source>
</reference>
<dbReference type="EMBL" id="JAHHGZ010000082">
    <property type="protein sequence ID" value="MBW4672458.1"/>
    <property type="molecule type" value="Genomic_DNA"/>
</dbReference>
<organism evidence="1 2">
    <name type="scientific">Cyanomargarita calcarea GSE-NOS-MK-12-04C</name>
    <dbReference type="NCBI Taxonomy" id="2839659"/>
    <lineage>
        <taxon>Bacteria</taxon>
        <taxon>Bacillati</taxon>
        <taxon>Cyanobacteriota</taxon>
        <taxon>Cyanophyceae</taxon>
        <taxon>Nostocales</taxon>
        <taxon>Cyanomargaritaceae</taxon>
        <taxon>Cyanomargarita</taxon>
    </lineage>
</organism>
<sequence length="49" mass="5734">MVQNRYMSLLSTFDDEQLALGLNEMEQKYAQQSILKFSDRFVFITASKP</sequence>
<dbReference type="AlphaFoldDB" id="A0A951QZX3"/>
<accession>A0A951QZX3</accession>
<comment type="caution">
    <text evidence="1">The sequence shown here is derived from an EMBL/GenBank/DDBJ whole genome shotgun (WGS) entry which is preliminary data.</text>
</comment>
<name>A0A951QZX3_9CYAN</name>
<gene>
    <name evidence="1" type="ORF">KME60_34845</name>
</gene>
<evidence type="ECO:0000313" key="1">
    <source>
        <dbReference type="EMBL" id="MBW4672458.1"/>
    </source>
</evidence>